<keyword evidence="3" id="KW-1185">Reference proteome</keyword>
<sequence>MLEDWKPSSFPDNDFLAKCQRGDARLIDIESYFEILKDFILRFPINDPRRCQAEEHYFQIEKILERMNPPQYTQIDPNTAFASPASSSPVKRPRQPREKTLGELESEIIAAATSSNPKLALTQVAALNGFQYSLVEHFATSLIEQQGLGGDYDLQKQAYTDCIRAIRELELKEDPGEKDWKLFDLARKYGRSKSEMLDNYYKSLLVQHLEDPISLQEFLEKNPDGQKWLLRGWIPERSITLFHGHGGIGKTLYTHHLIKHIVTGVDWEEYKVREGKNGVLYVQTDTPLPTAVEALKNADIPIDAPIQLQGDWRIEFMHYLYRWIEQQRPALVIIDSLSSACRFSTVSENQTEYARPILQLRDIASEFGCSFIIIHHSNGEGEARGSKAIRAAVDQVWKIDRATKNEEDPKRILTIQKSRSRATKRYELEFDDEEFSWNLLEPEDENGEPIQNRSARWLIVNHLHKNKGDRFCIQDLAQTVKISEATVRKELSGLAREGAIDKIRNPNWNSQFDRVPRYLYLMSS</sequence>
<gene>
    <name evidence="2" type="ORF">IQ230_13925</name>
</gene>
<dbReference type="InterPro" id="IPR036390">
    <property type="entry name" value="WH_DNA-bd_sf"/>
</dbReference>
<feature type="compositionally biased region" description="Polar residues" evidence="1">
    <location>
        <begin position="73"/>
        <end position="89"/>
    </location>
</feature>
<dbReference type="InterPro" id="IPR027417">
    <property type="entry name" value="P-loop_NTPase"/>
</dbReference>
<protein>
    <submittedName>
        <fullName evidence="2">AAA family ATPase</fullName>
    </submittedName>
</protein>
<dbReference type="EMBL" id="JADEWN010000032">
    <property type="protein sequence ID" value="MBE9191425.1"/>
    <property type="molecule type" value="Genomic_DNA"/>
</dbReference>
<dbReference type="Proteomes" id="UP000651156">
    <property type="component" value="Unassembled WGS sequence"/>
</dbReference>
<evidence type="ECO:0000313" key="3">
    <source>
        <dbReference type="Proteomes" id="UP000651156"/>
    </source>
</evidence>
<reference evidence="2 3" key="1">
    <citation type="submission" date="2020-10" db="EMBL/GenBank/DDBJ databases">
        <authorList>
            <person name="Castelo-Branco R."/>
            <person name="Eusebio N."/>
            <person name="Adriana R."/>
            <person name="Vieira A."/>
            <person name="Brugerolle De Fraissinette N."/>
            <person name="Rezende De Castro R."/>
            <person name="Schneider M.P."/>
            <person name="Vasconcelos V."/>
            <person name="Leao P.N."/>
        </authorList>
    </citation>
    <scope>NUCLEOTIDE SEQUENCE [LARGE SCALE GENOMIC DNA]</scope>
    <source>
        <strain evidence="2 3">LEGE 06123</strain>
    </source>
</reference>
<dbReference type="RefSeq" id="WP_193932567.1">
    <property type="nucleotide sequence ID" value="NZ_CAWPMZ010000062.1"/>
</dbReference>
<feature type="region of interest" description="Disordered" evidence="1">
    <location>
        <begin position="73"/>
        <end position="98"/>
    </location>
</feature>
<proteinExistence type="predicted"/>
<name>A0ABR9UV26_9CHRO</name>
<dbReference type="Gene3D" id="3.40.50.300">
    <property type="entry name" value="P-loop containing nucleotide triphosphate hydrolases"/>
    <property type="match status" value="1"/>
</dbReference>
<dbReference type="Pfam" id="PF13481">
    <property type="entry name" value="AAA_25"/>
    <property type="match status" value="1"/>
</dbReference>
<accession>A0ABR9UV26</accession>
<evidence type="ECO:0000313" key="2">
    <source>
        <dbReference type="EMBL" id="MBE9191425.1"/>
    </source>
</evidence>
<comment type="caution">
    <text evidence="2">The sequence shown here is derived from an EMBL/GenBank/DDBJ whole genome shotgun (WGS) entry which is preliminary data.</text>
</comment>
<dbReference type="SUPFAM" id="SSF52540">
    <property type="entry name" value="P-loop containing nucleoside triphosphate hydrolases"/>
    <property type="match status" value="1"/>
</dbReference>
<evidence type="ECO:0000256" key="1">
    <source>
        <dbReference type="SAM" id="MobiDB-lite"/>
    </source>
</evidence>
<organism evidence="2 3">
    <name type="scientific">Gloeocapsopsis crepidinum LEGE 06123</name>
    <dbReference type="NCBI Taxonomy" id="588587"/>
    <lineage>
        <taxon>Bacteria</taxon>
        <taxon>Bacillati</taxon>
        <taxon>Cyanobacteriota</taxon>
        <taxon>Cyanophyceae</taxon>
        <taxon>Oscillatoriophycideae</taxon>
        <taxon>Chroococcales</taxon>
        <taxon>Chroococcaceae</taxon>
        <taxon>Gloeocapsopsis</taxon>
    </lineage>
</organism>
<dbReference type="SUPFAM" id="SSF46785">
    <property type="entry name" value="Winged helix' DNA-binding domain"/>
    <property type="match status" value="1"/>
</dbReference>